<gene>
    <name evidence="8" type="ORF">SCF082_LOCUS30843</name>
</gene>
<name>A0ABP0N5C6_9DINO</name>
<keyword evidence="3" id="KW-0862">Zinc</keyword>
<keyword evidence="2 4" id="KW-0863">Zinc-finger</keyword>
<feature type="domain" description="RING-type" evidence="7">
    <location>
        <begin position="256"/>
        <end position="298"/>
    </location>
</feature>
<protein>
    <recommendedName>
        <fullName evidence="7">RING-type domain-containing protein</fullName>
    </recommendedName>
</protein>
<keyword evidence="9" id="KW-1185">Reference proteome</keyword>
<dbReference type="InterPro" id="IPR001841">
    <property type="entry name" value="Znf_RING"/>
</dbReference>
<evidence type="ECO:0000313" key="9">
    <source>
        <dbReference type="Proteomes" id="UP001642464"/>
    </source>
</evidence>
<dbReference type="CDD" id="cd16448">
    <property type="entry name" value="RING-H2"/>
    <property type="match status" value="1"/>
</dbReference>
<comment type="caution">
    <text evidence="8">The sequence shown here is derived from an EMBL/GenBank/DDBJ whole genome shotgun (WGS) entry which is preliminary data.</text>
</comment>
<feature type="region of interest" description="Disordered" evidence="5">
    <location>
        <begin position="33"/>
        <end position="53"/>
    </location>
</feature>
<dbReference type="InterPro" id="IPR011016">
    <property type="entry name" value="Znf_RING-CH"/>
</dbReference>
<accession>A0ABP0N5C6</accession>
<dbReference type="SMART" id="SM00184">
    <property type="entry name" value="RING"/>
    <property type="match status" value="1"/>
</dbReference>
<dbReference type="Pfam" id="PF13639">
    <property type="entry name" value="zf-RING_2"/>
    <property type="match status" value="1"/>
</dbReference>
<evidence type="ECO:0000256" key="2">
    <source>
        <dbReference type="ARBA" id="ARBA00022771"/>
    </source>
</evidence>
<feature type="transmembrane region" description="Helical" evidence="6">
    <location>
        <begin position="118"/>
        <end position="137"/>
    </location>
</feature>
<reference evidence="8 9" key="1">
    <citation type="submission" date="2024-02" db="EMBL/GenBank/DDBJ databases">
        <authorList>
            <person name="Chen Y."/>
            <person name="Shah S."/>
            <person name="Dougan E. K."/>
            <person name="Thang M."/>
            <person name="Chan C."/>
        </authorList>
    </citation>
    <scope>NUCLEOTIDE SEQUENCE [LARGE SCALE GENOMIC DNA]</scope>
</reference>
<evidence type="ECO:0000256" key="4">
    <source>
        <dbReference type="PROSITE-ProRule" id="PRU00175"/>
    </source>
</evidence>
<dbReference type="PROSITE" id="PS50089">
    <property type="entry name" value="ZF_RING_2"/>
    <property type="match status" value="1"/>
</dbReference>
<dbReference type="Proteomes" id="UP001642464">
    <property type="component" value="Unassembled WGS sequence"/>
</dbReference>
<evidence type="ECO:0000256" key="1">
    <source>
        <dbReference type="ARBA" id="ARBA00022723"/>
    </source>
</evidence>
<dbReference type="InterPro" id="IPR052788">
    <property type="entry name" value="RING-type_E3_ligase_ATL"/>
</dbReference>
<evidence type="ECO:0000256" key="3">
    <source>
        <dbReference type="ARBA" id="ARBA00022833"/>
    </source>
</evidence>
<keyword evidence="6" id="KW-0472">Membrane</keyword>
<keyword evidence="1" id="KW-0479">Metal-binding</keyword>
<dbReference type="PANTHER" id="PTHR45798:SF97">
    <property type="entry name" value="ALCOHOL-SENSITIVE RING FINGER PROTEIN 1"/>
    <property type="match status" value="1"/>
</dbReference>
<feature type="transmembrane region" description="Helical" evidence="6">
    <location>
        <begin position="77"/>
        <end position="106"/>
    </location>
</feature>
<evidence type="ECO:0000313" key="8">
    <source>
        <dbReference type="EMBL" id="CAK9057455.1"/>
    </source>
</evidence>
<organism evidence="8 9">
    <name type="scientific">Durusdinium trenchii</name>
    <dbReference type="NCBI Taxonomy" id="1381693"/>
    <lineage>
        <taxon>Eukaryota</taxon>
        <taxon>Sar</taxon>
        <taxon>Alveolata</taxon>
        <taxon>Dinophyceae</taxon>
        <taxon>Suessiales</taxon>
        <taxon>Symbiodiniaceae</taxon>
        <taxon>Durusdinium</taxon>
    </lineage>
</organism>
<dbReference type="EMBL" id="CAXAMM010025725">
    <property type="protein sequence ID" value="CAK9057455.1"/>
    <property type="molecule type" value="Genomic_DNA"/>
</dbReference>
<keyword evidence="6" id="KW-0812">Transmembrane</keyword>
<dbReference type="InterPro" id="IPR013083">
    <property type="entry name" value="Znf_RING/FYVE/PHD"/>
</dbReference>
<proteinExistence type="predicted"/>
<evidence type="ECO:0000259" key="7">
    <source>
        <dbReference type="PROSITE" id="PS50089"/>
    </source>
</evidence>
<dbReference type="PANTHER" id="PTHR45798">
    <property type="entry name" value="RING-H2 FINGER PROTEIN ATL61-RELATED-RELATED"/>
    <property type="match status" value="1"/>
</dbReference>
<evidence type="ECO:0000256" key="6">
    <source>
        <dbReference type="SAM" id="Phobius"/>
    </source>
</evidence>
<feature type="transmembrane region" description="Helical" evidence="6">
    <location>
        <begin position="191"/>
        <end position="213"/>
    </location>
</feature>
<dbReference type="Gene3D" id="3.30.40.10">
    <property type="entry name" value="Zinc/RING finger domain, C3HC4 (zinc finger)"/>
    <property type="match status" value="1"/>
</dbReference>
<keyword evidence="6" id="KW-1133">Transmembrane helix</keyword>
<feature type="transmembrane region" description="Helical" evidence="6">
    <location>
        <begin position="149"/>
        <end position="171"/>
    </location>
</feature>
<evidence type="ECO:0000256" key="5">
    <source>
        <dbReference type="SAM" id="MobiDB-lite"/>
    </source>
</evidence>
<dbReference type="SUPFAM" id="SSF57850">
    <property type="entry name" value="RING/U-box"/>
    <property type="match status" value="1"/>
</dbReference>
<dbReference type="SMART" id="SM00744">
    <property type="entry name" value="RINGv"/>
    <property type="match status" value="1"/>
</dbReference>
<sequence length="312" mass="34674">MPEATHDEPSLLRSSPSRLLMAGATSTLTAGAAVLPPRSQGPEQTPLLRDTRRSREAEQVQQRLVLEFMSIVGLCKVWLVILLVLMLAACVTVTVLFVQAIIATLFNQGKPCDEPLKYYMVATLLWSQVQSWILSCVRRQLVDRGPFTSMLVSIALSIPGWGILAYGVYMIQRAQSCPKTNPNLFFPLQRFVYAQIAVALITCLLTVLGFFSLRYLLLVVSQLNEQPGCTKAVRDLPTVPKGSEELIDNDGQIMDCPICMEALAEPGGEVVRPPCKHYFHQECLLTWCKNHVDCPMCRQQVGKPDDEAEPDP</sequence>